<dbReference type="Proteomes" id="UP001195483">
    <property type="component" value="Unassembled WGS sequence"/>
</dbReference>
<sequence>MGTIQVNPCIKAEKCGNNAVPLKNGEWLSTIHEKVGEVTNWESSEEIRGAKARAECTSNWKKREGVITEEM</sequence>
<dbReference type="AlphaFoldDB" id="A0AAE0WB09"/>
<reference evidence="1" key="2">
    <citation type="journal article" date="2021" name="Genome Biol. Evol.">
        <title>Developing a high-quality reference genome for a parasitic bivalve with doubly uniparental inheritance (Bivalvia: Unionida).</title>
        <authorList>
            <person name="Smith C.H."/>
        </authorList>
    </citation>
    <scope>NUCLEOTIDE SEQUENCE</scope>
    <source>
        <strain evidence="1">CHS0354</strain>
        <tissue evidence="1">Mantle</tissue>
    </source>
</reference>
<name>A0AAE0WB09_9BIVA</name>
<feature type="non-terminal residue" evidence="1">
    <location>
        <position position="71"/>
    </location>
</feature>
<evidence type="ECO:0000313" key="2">
    <source>
        <dbReference type="Proteomes" id="UP001195483"/>
    </source>
</evidence>
<reference evidence="1" key="3">
    <citation type="submission" date="2023-05" db="EMBL/GenBank/DDBJ databases">
        <authorList>
            <person name="Smith C.H."/>
        </authorList>
    </citation>
    <scope>NUCLEOTIDE SEQUENCE</scope>
    <source>
        <strain evidence="1">CHS0354</strain>
        <tissue evidence="1">Mantle</tissue>
    </source>
</reference>
<dbReference type="EMBL" id="JAEAOA010000315">
    <property type="protein sequence ID" value="KAK3608683.1"/>
    <property type="molecule type" value="Genomic_DNA"/>
</dbReference>
<organism evidence="1 2">
    <name type="scientific">Potamilus streckersoni</name>
    <dbReference type="NCBI Taxonomy" id="2493646"/>
    <lineage>
        <taxon>Eukaryota</taxon>
        <taxon>Metazoa</taxon>
        <taxon>Spiralia</taxon>
        <taxon>Lophotrochozoa</taxon>
        <taxon>Mollusca</taxon>
        <taxon>Bivalvia</taxon>
        <taxon>Autobranchia</taxon>
        <taxon>Heteroconchia</taxon>
        <taxon>Palaeoheterodonta</taxon>
        <taxon>Unionida</taxon>
        <taxon>Unionoidea</taxon>
        <taxon>Unionidae</taxon>
        <taxon>Ambleminae</taxon>
        <taxon>Lampsilini</taxon>
        <taxon>Potamilus</taxon>
    </lineage>
</organism>
<comment type="caution">
    <text evidence="1">The sequence shown here is derived from an EMBL/GenBank/DDBJ whole genome shotgun (WGS) entry which is preliminary data.</text>
</comment>
<proteinExistence type="predicted"/>
<accession>A0AAE0WB09</accession>
<keyword evidence="2" id="KW-1185">Reference proteome</keyword>
<evidence type="ECO:0000313" key="1">
    <source>
        <dbReference type="EMBL" id="KAK3608683.1"/>
    </source>
</evidence>
<reference evidence="1" key="1">
    <citation type="journal article" date="2021" name="Genome Biol. Evol.">
        <title>A High-Quality Reference Genome for a Parasitic Bivalve with Doubly Uniparental Inheritance (Bivalvia: Unionida).</title>
        <authorList>
            <person name="Smith C.H."/>
        </authorList>
    </citation>
    <scope>NUCLEOTIDE SEQUENCE</scope>
    <source>
        <strain evidence="1">CHS0354</strain>
    </source>
</reference>
<gene>
    <name evidence="1" type="ORF">CHS0354_004084</name>
</gene>
<protein>
    <submittedName>
        <fullName evidence="1">Uncharacterized protein</fullName>
    </submittedName>
</protein>